<dbReference type="EMBL" id="CANL01000071">
    <property type="protein sequence ID" value="CCM65449.1"/>
    <property type="molecule type" value="Genomic_DNA"/>
</dbReference>
<evidence type="ECO:0000313" key="2">
    <source>
        <dbReference type="EMBL" id="CCM65449.1"/>
    </source>
</evidence>
<dbReference type="HOGENOM" id="CLU_048547_0_0_11"/>
<accession>R4Z3E4</accession>
<dbReference type="InterPro" id="IPR047960">
    <property type="entry name" value="Transpos_IS1380"/>
</dbReference>
<dbReference type="Proteomes" id="UP000018291">
    <property type="component" value="Unassembled WGS sequence"/>
</dbReference>
<dbReference type="STRING" id="1229780.BN381_730001"/>
<evidence type="ECO:0000313" key="3">
    <source>
        <dbReference type="Proteomes" id="UP000018291"/>
    </source>
</evidence>
<keyword evidence="3" id="KW-1185">Reference proteome</keyword>
<gene>
    <name evidence="2" type="ORF">BN381_730001</name>
</gene>
<dbReference type="Pfam" id="PF13701">
    <property type="entry name" value="DDE_Tnp_1_4"/>
    <property type="match status" value="1"/>
</dbReference>
<protein>
    <recommendedName>
        <fullName evidence="1">Transposase DDE domain-containing protein</fullName>
    </recommendedName>
</protein>
<proteinExistence type="predicted"/>
<dbReference type="InterPro" id="IPR025668">
    <property type="entry name" value="Tnp_DDE_dom"/>
</dbReference>
<dbReference type="OrthoDB" id="3718343at2"/>
<name>R4Z3E4_9ACTN</name>
<comment type="caution">
    <text evidence="2">The sequence shown here is derived from an EMBL/GenBank/DDBJ whole genome shotgun (WGS) entry which is preliminary data.</text>
</comment>
<evidence type="ECO:0000259" key="1">
    <source>
        <dbReference type="Pfam" id="PF13701"/>
    </source>
</evidence>
<sequence>MFLNATSAPLGWETSSVQSTKISTHEEALPVSSLVYGNGPIKIDFDDPKLSGDGGLMLVSAMFERLGVAETAQRWVNVQGDGSANVGPKLETLVATMIAGGSHIDHANRLRAGATSELLRHHTYAPSTLGTWLRCFDKVSVTQLDLLAGELFVRAWNAGLGPWRHGTVVVDFDSTVARVFSSAKEGAAYGYTKELGYHPLVATIADTGEIVACGNRDGNAHTAAGSRRMLSIVVGRLRRAGHLGPIEIRADSGFWSEKLIDRCVHLNVGYSVTVKRTSRMWDLINTIGEDRWEPIVYPAGVAQVAQIFDDKWGRIICRRVRNTRDGALFDTWEHHAFITSNGLPTVEADAYHRAHAIVELNIRDLKAGGLAHIPSADRHANAAWVICAGIAHNIARWATNFDTDGFPIRRRTTLATIRHLFIALAVRVCRPQGKPRISGPLDWPAAEWIQACNSSIAAMPRWSG</sequence>
<organism evidence="2 3">
    <name type="scientific">Candidatus Neomicrothrix parvicella RN1</name>
    <dbReference type="NCBI Taxonomy" id="1229780"/>
    <lineage>
        <taxon>Bacteria</taxon>
        <taxon>Bacillati</taxon>
        <taxon>Actinomycetota</taxon>
        <taxon>Acidimicrobiia</taxon>
        <taxon>Acidimicrobiales</taxon>
        <taxon>Microthrixaceae</taxon>
        <taxon>Candidatus Neomicrothrix</taxon>
    </lineage>
</organism>
<dbReference type="eggNOG" id="COG3385">
    <property type="taxonomic scope" value="Bacteria"/>
</dbReference>
<dbReference type="NCBIfam" id="NF033539">
    <property type="entry name" value="transpos_IS1380"/>
    <property type="match status" value="1"/>
</dbReference>
<dbReference type="AlphaFoldDB" id="R4Z3E4"/>
<feature type="domain" description="Transposase DDE" evidence="1">
    <location>
        <begin position="38"/>
        <end position="459"/>
    </location>
</feature>
<reference evidence="2 3" key="1">
    <citation type="journal article" date="2013" name="ISME J.">
        <title>Metabolic model for the filamentous 'Candidatus Microthrix parvicella' based on genomic and metagenomic analyses.</title>
        <authorList>
            <person name="Jon McIlroy S."/>
            <person name="Kristiansen R."/>
            <person name="Albertsen M."/>
            <person name="Michael Karst S."/>
            <person name="Rossetti S."/>
            <person name="Lund Nielsen J."/>
            <person name="Tandoi V."/>
            <person name="James Seviour R."/>
            <person name="Nielsen P.H."/>
        </authorList>
    </citation>
    <scope>NUCLEOTIDE SEQUENCE [LARGE SCALE GENOMIC DNA]</scope>
    <source>
        <strain evidence="2 3">RN1</strain>
    </source>
</reference>